<feature type="domain" description="UvrD-like helicase ATP-binding" evidence="7">
    <location>
        <begin position="208"/>
        <end position="541"/>
    </location>
</feature>
<dbReference type="InterPro" id="IPR027417">
    <property type="entry name" value="P-loop_NTPase"/>
</dbReference>
<dbReference type="EMBL" id="MEVH01000022">
    <property type="protein sequence ID" value="OGC51474.1"/>
    <property type="molecule type" value="Genomic_DNA"/>
</dbReference>
<proteinExistence type="predicted"/>
<dbReference type="GO" id="GO:0005829">
    <property type="term" value="C:cytosol"/>
    <property type="evidence" value="ECO:0007669"/>
    <property type="project" value="TreeGrafter"/>
</dbReference>
<dbReference type="STRING" id="1802624.A2982_02830"/>
<evidence type="ECO:0000256" key="5">
    <source>
        <dbReference type="PROSITE-ProRule" id="PRU00560"/>
    </source>
</evidence>
<evidence type="ECO:0000313" key="9">
    <source>
        <dbReference type="Proteomes" id="UP000178771"/>
    </source>
</evidence>
<accession>A0A1F4V2P4</accession>
<comment type="caution">
    <text evidence="8">The sequence shown here is derived from an EMBL/GenBank/DDBJ whole genome shotgun (WGS) entry which is preliminary data.</text>
</comment>
<keyword evidence="2 5" id="KW-0378">Hydrolase</keyword>
<evidence type="ECO:0000256" key="2">
    <source>
        <dbReference type="ARBA" id="ARBA00022801"/>
    </source>
</evidence>
<dbReference type="GO" id="GO:0005524">
    <property type="term" value="F:ATP binding"/>
    <property type="evidence" value="ECO:0007669"/>
    <property type="project" value="UniProtKB-UniRule"/>
</dbReference>
<dbReference type="PANTHER" id="PTHR11070">
    <property type="entry name" value="UVRD / RECB / PCRA DNA HELICASE FAMILY MEMBER"/>
    <property type="match status" value="1"/>
</dbReference>
<evidence type="ECO:0000313" key="8">
    <source>
        <dbReference type="EMBL" id="OGC51474.1"/>
    </source>
</evidence>
<dbReference type="SUPFAM" id="SSF52540">
    <property type="entry name" value="P-loop containing nucleoside triphosphate hydrolases"/>
    <property type="match status" value="1"/>
</dbReference>
<organism evidence="8 9">
    <name type="scientific">candidate division WWE3 bacterium RIFCSPLOWO2_01_FULL_39_13</name>
    <dbReference type="NCBI Taxonomy" id="1802624"/>
    <lineage>
        <taxon>Bacteria</taxon>
        <taxon>Katanobacteria</taxon>
    </lineage>
</organism>
<dbReference type="InterPro" id="IPR000212">
    <property type="entry name" value="DNA_helicase_UvrD/REP"/>
</dbReference>
<name>A0A1F4V2P4_UNCKA</name>
<evidence type="ECO:0000256" key="1">
    <source>
        <dbReference type="ARBA" id="ARBA00022741"/>
    </source>
</evidence>
<reference evidence="8 9" key="1">
    <citation type="journal article" date="2016" name="Nat. Commun.">
        <title>Thousands of microbial genomes shed light on interconnected biogeochemical processes in an aquifer system.</title>
        <authorList>
            <person name="Anantharaman K."/>
            <person name="Brown C.T."/>
            <person name="Hug L.A."/>
            <person name="Sharon I."/>
            <person name="Castelle C.J."/>
            <person name="Probst A.J."/>
            <person name="Thomas B.C."/>
            <person name="Singh A."/>
            <person name="Wilkins M.J."/>
            <person name="Karaoz U."/>
            <person name="Brodie E.L."/>
            <person name="Williams K.H."/>
            <person name="Hubbard S.S."/>
            <person name="Banfield J.F."/>
        </authorList>
    </citation>
    <scope>NUCLEOTIDE SEQUENCE [LARGE SCALE GENOMIC DNA]</scope>
</reference>
<dbReference type="PROSITE" id="PS51198">
    <property type="entry name" value="UVRD_HELICASE_ATP_BIND"/>
    <property type="match status" value="1"/>
</dbReference>
<keyword evidence="3 5" id="KW-0347">Helicase</keyword>
<dbReference type="Gene3D" id="3.40.50.300">
    <property type="entry name" value="P-loop containing nucleotide triphosphate hydrolases"/>
    <property type="match status" value="2"/>
</dbReference>
<keyword evidence="4 5" id="KW-0067">ATP-binding</keyword>
<evidence type="ECO:0000256" key="3">
    <source>
        <dbReference type="ARBA" id="ARBA00022806"/>
    </source>
</evidence>
<dbReference type="Pfam" id="PF00580">
    <property type="entry name" value="UvrD-helicase"/>
    <property type="match status" value="1"/>
</dbReference>
<dbReference type="GO" id="GO:0016787">
    <property type="term" value="F:hydrolase activity"/>
    <property type="evidence" value="ECO:0007669"/>
    <property type="project" value="UniProtKB-UniRule"/>
</dbReference>
<dbReference type="InterPro" id="IPR014016">
    <property type="entry name" value="UvrD-like_ATP-bd"/>
</dbReference>
<dbReference type="GO" id="GO:0043138">
    <property type="term" value="F:3'-5' DNA helicase activity"/>
    <property type="evidence" value="ECO:0007669"/>
    <property type="project" value="TreeGrafter"/>
</dbReference>
<evidence type="ECO:0000256" key="4">
    <source>
        <dbReference type="ARBA" id="ARBA00022840"/>
    </source>
</evidence>
<dbReference type="PANTHER" id="PTHR11070:SF17">
    <property type="entry name" value="DNA HELICASE IV"/>
    <property type="match status" value="1"/>
</dbReference>
<dbReference type="AlphaFoldDB" id="A0A1F4V2P4"/>
<dbReference type="Proteomes" id="UP000178771">
    <property type="component" value="Unassembled WGS sequence"/>
</dbReference>
<sequence length="704" mass="80951">MDFFQQENTHLQGILKILRAEFGYLKSEIENLEEEYKKGLKEASETGRQDDAIDLIKDLNKMMDARHYSFKKRFIGRVIQQVNSPYFTRLDFVPLGYKTLSSVYVGKHAYASKDHRHIISDWRSPIASLYYNYPAPTPNASYTFLDEDFARPWIKIEKTVKGDLLLRRNIDIEDSKLLGVYDNNLKIDLVSEAISEKTGGILSDIIETIQSEQNEIIRSDPYRINIIQGTAGSGKTTIAIHRLSYLFYTYKDIIKENNTLLISTTNILINYVAKTLPELEIYTLRRSTLEDFIIKTIRSKGLKIAYEKGIENSTYKEKFKNSPEFIEEIKKFAADKKKSVLDDISSSRYFKKLDLGRYLSCIPDAPLYYQINLLKENVDGELGDINSEKKEGFVLEGAFFNELAEASLNLGKLMKDFDPVKLYKEFIQHLKIKNNAEIEFSFPNLNLDDLCGVYILADVLLGLIPNENKFTHVVVDEAQDIGLIGYEVIKRCANGSSMTILGDINQSTQKGALINDWKDLEEILDPSAVNYFFINVSYRTTKQIILFARKILEKFPAFKYLPEPFRREGEEPVLIQFDSREKAVSEIVMRIKEINKDEKSRAIAVIEPDPKEINNTLRYLKNNGVNPVIINEKFDDFKNTGVYLVPENLVKGLEFDTVFLLDPSLRYFPVNEQSAKRLFVCCSRAINRLFIYYSGELNPLLATG</sequence>
<protein>
    <recommendedName>
        <fullName evidence="7">UvrD-like helicase ATP-binding domain-containing protein</fullName>
    </recommendedName>
</protein>
<evidence type="ECO:0000256" key="6">
    <source>
        <dbReference type="SAM" id="Coils"/>
    </source>
</evidence>
<keyword evidence="1 5" id="KW-0547">Nucleotide-binding</keyword>
<dbReference type="GO" id="GO:0000725">
    <property type="term" value="P:recombinational repair"/>
    <property type="evidence" value="ECO:0007669"/>
    <property type="project" value="TreeGrafter"/>
</dbReference>
<feature type="binding site" evidence="5">
    <location>
        <begin position="229"/>
        <end position="236"/>
    </location>
    <ligand>
        <name>ATP</name>
        <dbReference type="ChEBI" id="CHEBI:30616"/>
    </ligand>
</feature>
<feature type="coiled-coil region" evidence="6">
    <location>
        <begin position="15"/>
        <end position="49"/>
    </location>
</feature>
<keyword evidence="6" id="KW-0175">Coiled coil</keyword>
<gene>
    <name evidence="8" type="ORF">A2982_02830</name>
</gene>
<evidence type="ECO:0000259" key="7">
    <source>
        <dbReference type="PROSITE" id="PS51198"/>
    </source>
</evidence>
<dbReference type="GO" id="GO:0003677">
    <property type="term" value="F:DNA binding"/>
    <property type="evidence" value="ECO:0007669"/>
    <property type="project" value="InterPro"/>
</dbReference>